<dbReference type="Proteomes" id="UP000183104">
    <property type="component" value="Unassembled WGS sequence"/>
</dbReference>
<sequence>MTRDQAPDLPVYGLPDDPGPTEPLPDALDTAERWRARARLVRPDAEPVGRVAIAGEWVPVYHRKQTVPIETDADLDATSAYPRASRVPGVYDYAPSHGKPGEGRD</sequence>
<organism evidence="2 3">
    <name type="scientific">Thiohalorhabdus denitrificans</name>
    <dbReference type="NCBI Taxonomy" id="381306"/>
    <lineage>
        <taxon>Bacteria</taxon>
        <taxon>Pseudomonadati</taxon>
        <taxon>Pseudomonadota</taxon>
        <taxon>Gammaproteobacteria</taxon>
        <taxon>Thiohalorhabdales</taxon>
        <taxon>Thiohalorhabdaceae</taxon>
        <taxon>Thiohalorhabdus</taxon>
    </lineage>
</organism>
<accession>A0A0P9C949</accession>
<dbReference type="RefSeq" id="WP_054964626.1">
    <property type="nucleotide sequence ID" value="NZ_FMUN01000010.1"/>
</dbReference>
<feature type="region of interest" description="Disordered" evidence="1">
    <location>
        <begin position="1"/>
        <end position="25"/>
    </location>
</feature>
<proteinExistence type="predicted"/>
<name>A0A0P9C949_9GAMM</name>
<dbReference type="AlphaFoldDB" id="A0A0P9C949"/>
<evidence type="ECO:0000256" key="1">
    <source>
        <dbReference type="SAM" id="MobiDB-lite"/>
    </source>
</evidence>
<dbReference type="STRING" id="381306.AN478_00260"/>
<evidence type="ECO:0000313" key="2">
    <source>
        <dbReference type="EMBL" id="SCY65040.1"/>
    </source>
</evidence>
<dbReference type="EMBL" id="FMUN01000010">
    <property type="protein sequence ID" value="SCY65040.1"/>
    <property type="molecule type" value="Genomic_DNA"/>
</dbReference>
<reference evidence="3" key="1">
    <citation type="submission" date="2016-10" db="EMBL/GenBank/DDBJ databases">
        <authorList>
            <person name="Varghese N."/>
        </authorList>
    </citation>
    <scope>NUCLEOTIDE SEQUENCE [LARGE SCALE GENOMIC DNA]</scope>
    <source>
        <strain evidence="3">HL 19</strain>
    </source>
</reference>
<protein>
    <submittedName>
        <fullName evidence="2">Uncharacterized protein</fullName>
    </submittedName>
</protein>
<gene>
    <name evidence="2" type="ORF">SAMN05661077_0022</name>
</gene>
<evidence type="ECO:0000313" key="3">
    <source>
        <dbReference type="Proteomes" id="UP000183104"/>
    </source>
</evidence>
<keyword evidence="3" id="KW-1185">Reference proteome</keyword>
<feature type="region of interest" description="Disordered" evidence="1">
    <location>
        <begin position="86"/>
        <end position="105"/>
    </location>
</feature>